<dbReference type="AlphaFoldDB" id="A0AAE3EZQ1"/>
<keyword evidence="1" id="KW-0472">Membrane</keyword>
<reference evidence="3" key="1">
    <citation type="submission" date="2023-02" db="EMBL/GenBank/DDBJ databases">
        <title>Genome of Flavobacteriaceae gen. nov. sp. strain F89.</title>
        <authorList>
            <person name="Wang Y."/>
        </authorList>
    </citation>
    <scope>NUCLEOTIDE SEQUENCE</scope>
    <source>
        <strain evidence="3">F89</strain>
    </source>
</reference>
<proteinExistence type="predicted"/>
<organism evidence="3 4">
    <name type="scientific">Cerina litoralis</name>
    <dbReference type="NCBI Taxonomy" id="2874477"/>
    <lineage>
        <taxon>Bacteria</taxon>
        <taxon>Pseudomonadati</taxon>
        <taxon>Bacteroidota</taxon>
        <taxon>Flavobacteriia</taxon>
        <taxon>Flavobacteriales</taxon>
        <taxon>Flavobacteriaceae</taxon>
        <taxon>Cerina</taxon>
    </lineage>
</organism>
<dbReference type="Pfam" id="PF01757">
    <property type="entry name" value="Acyl_transf_3"/>
    <property type="match status" value="1"/>
</dbReference>
<feature type="transmembrane region" description="Helical" evidence="1">
    <location>
        <begin position="34"/>
        <end position="54"/>
    </location>
</feature>
<feature type="transmembrane region" description="Helical" evidence="1">
    <location>
        <begin position="313"/>
        <end position="335"/>
    </location>
</feature>
<feature type="transmembrane region" description="Helical" evidence="1">
    <location>
        <begin position="270"/>
        <end position="293"/>
    </location>
</feature>
<dbReference type="GO" id="GO:0016747">
    <property type="term" value="F:acyltransferase activity, transferring groups other than amino-acyl groups"/>
    <property type="evidence" value="ECO:0007669"/>
    <property type="project" value="InterPro"/>
</dbReference>
<dbReference type="EMBL" id="JAIRBC010000037">
    <property type="protein sequence ID" value="MCG2462606.1"/>
    <property type="molecule type" value="Genomic_DNA"/>
</dbReference>
<dbReference type="GO" id="GO:0000271">
    <property type="term" value="P:polysaccharide biosynthetic process"/>
    <property type="evidence" value="ECO:0007669"/>
    <property type="project" value="TreeGrafter"/>
</dbReference>
<evidence type="ECO:0000313" key="4">
    <source>
        <dbReference type="Proteomes" id="UP001200642"/>
    </source>
</evidence>
<comment type="caution">
    <text evidence="3">The sequence shown here is derived from an EMBL/GenBank/DDBJ whole genome shotgun (WGS) entry which is preliminary data.</text>
</comment>
<accession>A0AAE3EZQ1</accession>
<dbReference type="InterPro" id="IPR050879">
    <property type="entry name" value="Acyltransferase_3"/>
</dbReference>
<feature type="transmembrane region" description="Helical" evidence="1">
    <location>
        <begin position="213"/>
        <end position="230"/>
    </location>
</feature>
<dbReference type="RefSeq" id="WP_317903741.1">
    <property type="nucleotide sequence ID" value="NZ_JAIRBC010000037.1"/>
</dbReference>
<evidence type="ECO:0000259" key="2">
    <source>
        <dbReference type="Pfam" id="PF01757"/>
    </source>
</evidence>
<dbReference type="Proteomes" id="UP001200642">
    <property type="component" value="Unassembled WGS sequence"/>
</dbReference>
<feature type="domain" description="Acyltransferase 3" evidence="2">
    <location>
        <begin position="6"/>
        <end position="330"/>
    </location>
</feature>
<dbReference type="PANTHER" id="PTHR23028:SF53">
    <property type="entry name" value="ACYL_TRANSF_3 DOMAIN-CONTAINING PROTEIN"/>
    <property type="match status" value="1"/>
</dbReference>
<keyword evidence="3" id="KW-0808">Transferase</keyword>
<sequence>MKYFERIDGLRFIAIILVLIEHFAFTIGKHFSSGYYGVDLFFVISGFLITSILIKPNEKSFRRNYINFIGRRTLRIFPIYYLTILFLWLINLPIVREKLIWLLTYTYNYAWVIYDIPITPINHFWSLGVEEQFYIFWPIVVLTLKRKPKTLIFIILLVILIGYSQMIFELIPTLTKFNYVAIFTRMASLALGAFGAVLATNYLLPRKFFQSKIIEYCFFLILLHALVTDFRFKVVILGLSSLYLVLKAAYFNFSISLFDRFLRNKMVIKIGLVSYGIYIFHLPIAHYFTIYIFDPFWIKIDFSAFGKFEKLRWHSWLIKLPLYSFLSIFVANLSYKYIETPILKLKDRYFKYE</sequence>
<feature type="transmembrane region" description="Helical" evidence="1">
    <location>
        <begin position="236"/>
        <end position="258"/>
    </location>
</feature>
<keyword evidence="1" id="KW-0812">Transmembrane</keyword>
<feature type="transmembrane region" description="Helical" evidence="1">
    <location>
        <begin position="12"/>
        <end position="28"/>
    </location>
</feature>
<evidence type="ECO:0000313" key="3">
    <source>
        <dbReference type="EMBL" id="MCG2462606.1"/>
    </source>
</evidence>
<gene>
    <name evidence="3" type="ORF">K8352_17725</name>
</gene>
<dbReference type="GO" id="GO:0016020">
    <property type="term" value="C:membrane"/>
    <property type="evidence" value="ECO:0007669"/>
    <property type="project" value="TreeGrafter"/>
</dbReference>
<keyword evidence="4" id="KW-1185">Reference proteome</keyword>
<dbReference type="PANTHER" id="PTHR23028">
    <property type="entry name" value="ACETYLTRANSFERASE"/>
    <property type="match status" value="1"/>
</dbReference>
<evidence type="ECO:0000256" key="1">
    <source>
        <dbReference type="SAM" id="Phobius"/>
    </source>
</evidence>
<keyword evidence="1" id="KW-1133">Transmembrane helix</keyword>
<dbReference type="InterPro" id="IPR002656">
    <property type="entry name" value="Acyl_transf_3_dom"/>
</dbReference>
<protein>
    <submittedName>
        <fullName evidence="3">Acyltransferase</fullName>
    </submittedName>
</protein>
<name>A0AAE3EZQ1_9FLAO</name>
<feature type="transmembrane region" description="Helical" evidence="1">
    <location>
        <begin position="177"/>
        <end position="204"/>
    </location>
</feature>
<keyword evidence="3" id="KW-0012">Acyltransferase</keyword>
<feature type="transmembrane region" description="Helical" evidence="1">
    <location>
        <begin position="151"/>
        <end position="171"/>
    </location>
</feature>
<feature type="transmembrane region" description="Helical" evidence="1">
    <location>
        <begin position="74"/>
        <end position="95"/>
    </location>
</feature>